<accession>A0A0B7BVN4</accession>
<protein>
    <submittedName>
        <fullName evidence="1">Uncharacterized protein</fullName>
    </submittedName>
</protein>
<reference evidence="1" key="1">
    <citation type="submission" date="2014-12" db="EMBL/GenBank/DDBJ databases">
        <title>Insight into the proteome of Arion vulgaris.</title>
        <authorList>
            <person name="Aradska J."/>
            <person name="Bulat T."/>
            <person name="Smidak R."/>
            <person name="Sarate P."/>
            <person name="Gangsoo J."/>
            <person name="Sialana F."/>
            <person name="Bilban M."/>
            <person name="Lubec G."/>
        </authorList>
    </citation>
    <scope>NUCLEOTIDE SEQUENCE</scope>
    <source>
        <tissue evidence="1">Skin</tissue>
    </source>
</reference>
<gene>
    <name evidence="1" type="primary">ORF214146</name>
</gene>
<dbReference type="AlphaFoldDB" id="A0A0B7BVN4"/>
<evidence type="ECO:0000313" key="1">
    <source>
        <dbReference type="EMBL" id="CEK96957.1"/>
    </source>
</evidence>
<feature type="non-terminal residue" evidence="1">
    <location>
        <position position="1"/>
    </location>
</feature>
<name>A0A0B7BVN4_9EUPU</name>
<organism evidence="1">
    <name type="scientific">Arion vulgaris</name>
    <dbReference type="NCBI Taxonomy" id="1028688"/>
    <lineage>
        <taxon>Eukaryota</taxon>
        <taxon>Metazoa</taxon>
        <taxon>Spiralia</taxon>
        <taxon>Lophotrochozoa</taxon>
        <taxon>Mollusca</taxon>
        <taxon>Gastropoda</taxon>
        <taxon>Heterobranchia</taxon>
        <taxon>Euthyneura</taxon>
        <taxon>Panpulmonata</taxon>
        <taxon>Eupulmonata</taxon>
        <taxon>Stylommatophora</taxon>
        <taxon>Helicina</taxon>
        <taxon>Arionoidea</taxon>
        <taxon>Arionidae</taxon>
        <taxon>Arion</taxon>
    </lineage>
</organism>
<dbReference type="EMBL" id="HACG01050092">
    <property type="protein sequence ID" value="CEK96957.1"/>
    <property type="molecule type" value="Transcribed_RNA"/>
</dbReference>
<sequence>NAYIVKLRNELSPLELQLVELGHCQIVDSVDELNLDWPGWRGKITVTDHIENRGHLFSNMWLDCDDWDKLLEQKLPSTQQTCHNKSLACDVTLMPRTVCGRTVEVLQEVDLRTFPFFLLDSWKLHLHTCQGSSEILVQYIQSLEKAGLLARLRVYPDSKNIPVCGSMNLSTAAWK</sequence>
<proteinExistence type="predicted"/>
<feature type="non-terminal residue" evidence="1">
    <location>
        <position position="175"/>
    </location>
</feature>